<accession>A0A316F3M5</accession>
<evidence type="ECO:0000313" key="4">
    <source>
        <dbReference type="Proteomes" id="UP000245697"/>
    </source>
</evidence>
<dbReference type="AlphaFoldDB" id="A0A316F3M5"/>
<reference evidence="3 4" key="1">
    <citation type="submission" date="2018-05" db="EMBL/GenBank/DDBJ databases">
        <title>Genomic Encyclopedia of Archaeal and Bacterial Type Strains, Phase II (KMG-II): from individual species to whole genera.</title>
        <authorList>
            <person name="Goeker M."/>
        </authorList>
    </citation>
    <scope>NUCLEOTIDE SEQUENCE [LARGE SCALE GENOMIC DNA]</scope>
    <source>
        <strain evidence="3 4">DSM 45184</strain>
    </source>
</reference>
<dbReference type="Pfam" id="PF04149">
    <property type="entry name" value="DUF397"/>
    <property type="match status" value="1"/>
</dbReference>
<sequence length="72" mass="7896">MKRPDFSKARWRKSNNSGDGGCVEVAYVEGVIGVRDTKDNGQGPVLMFNELEWNAFLAGAGSGEFDISRLED</sequence>
<organism evidence="3 4">
    <name type="scientific">Actinoplanes xinjiangensis</name>
    <dbReference type="NCBI Taxonomy" id="512350"/>
    <lineage>
        <taxon>Bacteria</taxon>
        <taxon>Bacillati</taxon>
        <taxon>Actinomycetota</taxon>
        <taxon>Actinomycetes</taxon>
        <taxon>Micromonosporales</taxon>
        <taxon>Micromonosporaceae</taxon>
        <taxon>Actinoplanes</taxon>
    </lineage>
</organism>
<dbReference type="EMBL" id="QGGR01000023">
    <property type="protein sequence ID" value="PWK39196.1"/>
    <property type="molecule type" value="Genomic_DNA"/>
</dbReference>
<dbReference type="OrthoDB" id="3215247at2"/>
<proteinExistence type="predicted"/>
<comment type="caution">
    <text evidence="3">The sequence shown here is derived from an EMBL/GenBank/DDBJ whole genome shotgun (WGS) entry which is preliminary data.</text>
</comment>
<name>A0A316F3M5_9ACTN</name>
<gene>
    <name evidence="3" type="ORF">BC793_12332</name>
</gene>
<feature type="domain" description="DUF397" evidence="2">
    <location>
        <begin position="9"/>
        <end position="60"/>
    </location>
</feature>
<evidence type="ECO:0000259" key="2">
    <source>
        <dbReference type="Pfam" id="PF04149"/>
    </source>
</evidence>
<evidence type="ECO:0000313" key="3">
    <source>
        <dbReference type="EMBL" id="PWK39196.1"/>
    </source>
</evidence>
<keyword evidence="4" id="KW-1185">Reference proteome</keyword>
<feature type="region of interest" description="Disordered" evidence="1">
    <location>
        <begin position="1"/>
        <end position="20"/>
    </location>
</feature>
<protein>
    <submittedName>
        <fullName evidence="3">Uncharacterized protein DUF397</fullName>
    </submittedName>
</protein>
<evidence type="ECO:0000256" key="1">
    <source>
        <dbReference type="SAM" id="MobiDB-lite"/>
    </source>
</evidence>
<dbReference type="Proteomes" id="UP000245697">
    <property type="component" value="Unassembled WGS sequence"/>
</dbReference>
<dbReference type="RefSeq" id="WP_109600885.1">
    <property type="nucleotide sequence ID" value="NZ_BONA01000113.1"/>
</dbReference>
<dbReference type="InterPro" id="IPR007278">
    <property type="entry name" value="DUF397"/>
</dbReference>